<name>S8BSC3_DACHA</name>
<feature type="compositionally biased region" description="Pro residues" evidence="1">
    <location>
        <begin position="220"/>
        <end position="231"/>
    </location>
</feature>
<dbReference type="Proteomes" id="UP000015100">
    <property type="component" value="Unassembled WGS sequence"/>
</dbReference>
<sequence>MLGLIRRSLSDLFDLQPIKLDFPSFSSSSSSPPSLYTDDALRDLDFDIYEHEDDSSYYSSKTSPLPPPPPSQAPALSFVNLNSSYDWAFSFREASKSEKRVILEVSVERYPKDFAPAPVQVAQYETCCVPVSPSISPTNTGAMTLLRGSGSSSSSSRNASYTETTDLISEEEQNMILAAIIASQCDDFDRQIPGHIRDEIEHAEYVAALEASKELAEESAPPPPPQPPRPTVAPIRSATFAAPTRKQSSPRSASPTTPRSLSRTNSDIPWTNKKGENVPGESEQQQKFRELLQFHAVAAASIANAQARTGMSNITGNEDASDFDWVG</sequence>
<evidence type="ECO:0000313" key="3">
    <source>
        <dbReference type="Proteomes" id="UP000015100"/>
    </source>
</evidence>
<accession>S8BSC3</accession>
<reference evidence="3" key="2">
    <citation type="submission" date="2013-04" db="EMBL/GenBank/DDBJ databases">
        <title>Genomic mechanisms accounting for the adaptation to parasitism in nematode-trapping fungi.</title>
        <authorList>
            <person name="Ahren D.G."/>
        </authorList>
    </citation>
    <scope>NUCLEOTIDE SEQUENCE [LARGE SCALE GENOMIC DNA]</scope>
    <source>
        <strain evidence="3">CBS 200.50</strain>
    </source>
</reference>
<feature type="region of interest" description="Disordered" evidence="1">
    <location>
        <begin position="140"/>
        <end position="164"/>
    </location>
</feature>
<reference evidence="2 3" key="1">
    <citation type="journal article" date="2013" name="PLoS Genet.">
        <title>Genomic mechanisms accounting for the adaptation to parasitism in nematode-trapping fungi.</title>
        <authorList>
            <person name="Meerupati T."/>
            <person name="Andersson K.M."/>
            <person name="Friman E."/>
            <person name="Kumar D."/>
            <person name="Tunlid A."/>
            <person name="Ahren D."/>
        </authorList>
    </citation>
    <scope>NUCLEOTIDE SEQUENCE [LARGE SCALE GENOMIC DNA]</scope>
    <source>
        <strain evidence="2 3">CBS 200.50</strain>
    </source>
</reference>
<comment type="caution">
    <text evidence="2">The sequence shown here is derived from an EMBL/GenBank/DDBJ whole genome shotgun (WGS) entry which is preliminary data.</text>
</comment>
<organism evidence="2 3">
    <name type="scientific">Dactylellina haptotyla (strain CBS 200.50)</name>
    <name type="common">Nematode-trapping fungus</name>
    <name type="synonym">Monacrosporium haptotylum</name>
    <dbReference type="NCBI Taxonomy" id="1284197"/>
    <lineage>
        <taxon>Eukaryota</taxon>
        <taxon>Fungi</taxon>
        <taxon>Dikarya</taxon>
        <taxon>Ascomycota</taxon>
        <taxon>Pezizomycotina</taxon>
        <taxon>Orbiliomycetes</taxon>
        <taxon>Orbiliales</taxon>
        <taxon>Orbiliaceae</taxon>
        <taxon>Dactylellina</taxon>
    </lineage>
</organism>
<dbReference type="HOGENOM" id="CLU_900243_0_0_1"/>
<feature type="region of interest" description="Disordered" evidence="1">
    <location>
        <begin position="211"/>
        <end position="287"/>
    </location>
</feature>
<gene>
    <name evidence="2" type="ORF">H072_3691</name>
</gene>
<dbReference type="EMBL" id="AQGS01000118">
    <property type="protein sequence ID" value="EPS42328.1"/>
    <property type="molecule type" value="Genomic_DNA"/>
</dbReference>
<feature type="region of interest" description="Disordered" evidence="1">
    <location>
        <begin position="306"/>
        <end position="327"/>
    </location>
</feature>
<proteinExistence type="predicted"/>
<evidence type="ECO:0000256" key="1">
    <source>
        <dbReference type="SAM" id="MobiDB-lite"/>
    </source>
</evidence>
<dbReference type="OMA" id="DWAFSFR"/>
<evidence type="ECO:0000313" key="2">
    <source>
        <dbReference type="EMBL" id="EPS42328.1"/>
    </source>
</evidence>
<feature type="compositionally biased region" description="Low complexity" evidence="1">
    <location>
        <begin position="249"/>
        <end position="266"/>
    </location>
</feature>
<protein>
    <submittedName>
        <fullName evidence="2">Uncharacterized protein</fullName>
    </submittedName>
</protein>
<dbReference type="OrthoDB" id="5386657at2759"/>
<keyword evidence="3" id="KW-1185">Reference proteome</keyword>
<feature type="compositionally biased region" description="Polar residues" evidence="1">
    <location>
        <begin position="309"/>
        <end position="318"/>
    </location>
</feature>
<dbReference type="AlphaFoldDB" id="S8BSC3"/>